<proteinExistence type="predicted"/>
<protein>
    <recommendedName>
        <fullName evidence="4">Recep_L_domain domain-containing protein</fullName>
    </recommendedName>
</protein>
<feature type="chain" id="PRO_5012876552" description="Recep_L_domain domain-containing protein" evidence="1">
    <location>
        <begin position="24"/>
        <end position="333"/>
    </location>
</feature>
<dbReference type="EMBL" id="NIVC01000352">
    <property type="protein sequence ID" value="PAA85023.1"/>
    <property type="molecule type" value="Genomic_DNA"/>
</dbReference>
<dbReference type="AlphaFoldDB" id="A0A267GG55"/>
<evidence type="ECO:0000313" key="3">
    <source>
        <dbReference type="Proteomes" id="UP000215902"/>
    </source>
</evidence>
<evidence type="ECO:0000256" key="1">
    <source>
        <dbReference type="SAM" id="SignalP"/>
    </source>
</evidence>
<name>A0A267GG55_9PLAT</name>
<feature type="signal peptide" evidence="1">
    <location>
        <begin position="1"/>
        <end position="23"/>
    </location>
</feature>
<evidence type="ECO:0000313" key="2">
    <source>
        <dbReference type="EMBL" id="PAA85023.1"/>
    </source>
</evidence>
<keyword evidence="1" id="KW-0732">Signal</keyword>
<feature type="non-terminal residue" evidence="2">
    <location>
        <position position="333"/>
    </location>
</feature>
<sequence length="333" mass="36535">MSKNSVYLVLAATLAAICAVSDATQLCLDMQTAIQAEAANVVICGFPRSSYSTGGIETARIPVACHRKATGIASLLQAEAGYQNIQDSMDICFMSLKPNDEGITIFNIDLVEDNYGDAFKKREICLQDSVAEIVGISSGFAIKGPISSINPAVFADTGSPQRAQLKNLYLAFTELQTLDLSLLKPLNLQELFLVNNSKLTRIVNYKDAPMSDLTTFISWNNNPSLIDCRNLLGLPSTITKIGILQKGLNNSCAQCHLPKKCELLVRMNEPELKYFPGLGSQSQNFPFPMEHMKFRPATFLPEFVPYKSYNIAPETTKAATCQTECSCQKWPPP</sequence>
<keyword evidence="3" id="KW-1185">Reference proteome</keyword>
<gene>
    <name evidence="2" type="ORF">BOX15_Mlig023761g4</name>
</gene>
<evidence type="ECO:0008006" key="4">
    <source>
        <dbReference type="Google" id="ProtNLM"/>
    </source>
</evidence>
<organism evidence="2 3">
    <name type="scientific">Macrostomum lignano</name>
    <dbReference type="NCBI Taxonomy" id="282301"/>
    <lineage>
        <taxon>Eukaryota</taxon>
        <taxon>Metazoa</taxon>
        <taxon>Spiralia</taxon>
        <taxon>Lophotrochozoa</taxon>
        <taxon>Platyhelminthes</taxon>
        <taxon>Rhabditophora</taxon>
        <taxon>Macrostomorpha</taxon>
        <taxon>Macrostomida</taxon>
        <taxon>Macrostomidae</taxon>
        <taxon>Macrostomum</taxon>
    </lineage>
</organism>
<reference evidence="2 3" key="1">
    <citation type="submission" date="2017-06" db="EMBL/GenBank/DDBJ databases">
        <title>A platform for efficient transgenesis in Macrostomum lignano, a flatworm model organism for stem cell research.</title>
        <authorList>
            <person name="Berezikov E."/>
        </authorList>
    </citation>
    <scope>NUCLEOTIDE SEQUENCE [LARGE SCALE GENOMIC DNA]</scope>
    <source>
        <strain evidence="2">DV1</strain>
        <tissue evidence="2">Whole organism</tissue>
    </source>
</reference>
<comment type="caution">
    <text evidence="2">The sequence shown here is derived from an EMBL/GenBank/DDBJ whole genome shotgun (WGS) entry which is preliminary data.</text>
</comment>
<accession>A0A267GG55</accession>
<dbReference type="Proteomes" id="UP000215902">
    <property type="component" value="Unassembled WGS sequence"/>
</dbReference>